<keyword evidence="1" id="KW-0472">Membrane</keyword>
<name>A0A4P7BXU1_9GAMM</name>
<keyword evidence="1" id="KW-1133">Transmembrane helix</keyword>
<organism evidence="2 3">
    <name type="scientific">Nitrosococcus wardiae</name>
    <dbReference type="NCBI Taxonomy" id="1814290"/>
    <lineage>
        <taxon>Bacteria</taxon>
        <taxon>Pseudomonadati</taxon>
        <taxon>Pseudomonadota</taxon>
        <taxon>Gammaproteobacteria</taxon>
        <taxon>Chromatiales</taxon>
        <taxon>Chromatiaceae</taxon>
        <taxon>Nitrosococcus</taxon>
    </lineage>
</organism>
<evidence type="ECO:0000256" key="1">
    <source>
        <dbReference type="SAM" id="Phobius"/>
    </source>
</evidence>
<dbReference type="EMBL" id="CP038033">
    <property type="protein sequence ID" value="QBQ54841.1"/>
    <property type="molecule type" value="Genomic_DNA"/>
</dbReference>
<accession>A0A4P7BXU1</accession>
<dbReference type="AlphaFoldDB" id="A0A4P7BXU1"/>
<dbReference type="RefSeq" id="WP_134358032.1">
    <property type="nucleotide sequence ID" value="NZ_CP038033.1"/>
</dbReference>
<keyword evidence="3" id="KW-1185">Reference proteome</keyword>
<reference evidence="2 3" key="1">
    <citation type="submission" date="2019-03" db="EMBL/GenBank/DDBJ databases">
        <title>The genome sequence of Nitrosococcus wardiae strain D1FHST reveals the archetypal metabolic capacity of ammonia-oxidizing Gammaproteobacteria.</title>
        <authorList>
            <person name="Wang L."/>
            <person name="Lim C.K."/>
            <person name="Hanson T.E."/>
            <person name="Dang H."/>
            <person name="Klotz M.G."/>
        </authorList>
    </citation>
    <scope>NUCLEOTIDE SEQUENCE [LARGE SCALE GENOMIC DNA]</scope>
    <source>
        <strain evidence="2 3">D1FHS</strain>
    </source>
</reference>
<protein>
    <submittedName>
        <fullName evidence="2">Uncharacterized protein</fullName>
    </submittedName>
</protein>
<dbReference type="KEGG" id="nwr:E3U44_10205"/>
<evidence type="ECO:0000313" key="3">
    <source>
        <dbReference type="Proteomes" id="UP000294325"/>
    </source>
</evidence>
<proteinExistence type="predicted"/>
<keyword evidence="1" id="KW-0812">Transmembrane</keyword>
<evidence type="ECO:0000313" key="2">
    <source>
        <dbReference type="EMBL" id="QBQ54841.1"/>
    </source>
</evidence>
<dbReference type="Proteomes" id="UP000294325">
    <property type="component" value="Chromosome"/>
</dbReference>
<dbReference type="OrthoDB" id="129807at2"/>
<feature type="transmembrane region" description="Helical" evidence="1">
    <location>
        <begin position="23"/>
        <end position="48"/>
    </location>
</feature>
<gene>
    <name evidence="2" type="ORF">E3U44_10205</name>
</gene>
<sequence>MAGSNFEQARHRHESTDVNERSIVWVAFGIIVILIVSGIIVFGLLIYFGGHWQGTLSGPQQVGEKKKILPPPYFQGHQNLREEKEDLLYSYGWVNKEKGIVHIPIERAMNFLIERKALIHREKSRKQVQEKE</sequence>